<comment type="similarity">
    <text evidence="2">Belongs to the G-protein coupled receptor 2 family. Adhesion G-protein coupled receptor (ADGR) subfamily.</text>
</comment>
<feature type="signal peptide" evidence="9">
    <location>
        <begin position="1"/>
        <end position="17"/>
    </location>
</feature>
<keyword evidence="7" id="KW-0325">Glycoprotein</keyword>
<feature type="domain" description="GAIN-B" evidence="10">
    <location>
        <begin position="495"/>
        <end position="669"/>
    </location>
</feature>
<comment type="subcellular location">
    <subcellularLocation>
        <location evidence="1">Membrane</location>
        <topology evidence="1">Multi-pass membrane protein</topology>
    </subcellularLocation>
</comment>
<gene>
    <name evidence="12" type="ORF">GBAR_LOCUS26035</name>
</gene>
<feature type="transmembrane region" description="Helical" evidence="8">
    <location>
        <begin position="710"/>
        <end position="733"/>
    </location>
</feature>
<evidence type="ECO:0000256" key="8">
    <source>
        <dbReference type="SAM" id="Phobius"/>
    </source>
</evidence>
<evidence type="ECO:0000313" key="12">
    <source>
        <dbReference type="EMBL" id="CAI8047113.1"/>
    </source>
</evidence>
<dbReference type="PANTHER" id="PTHR12011">
    <property type="entry name" value="ADHESION G-PROTEIN COUPLED RECEPTOR"/>
    <property type="match status" value="1"/>
</dbReference>
<feature type="transmembrane region" description="Helical" evidence="8">
    <location>
        <begin position="679"/>
        <end position="703"/>
    </location>
</feature>
<dbReference type="SMART" id="SM00303">
    <property type="entry name" value="GPS"/>
    <property type="match status" value="1"/>
</dbReference>
<proteinExistence type="inferred from homology"/>
<feature type="transmembrane region" description="Helical" evidence="8">
    <location>
        <begin position="785"/>
        <end position="804"/>
    </location>
</feature>
<feature type="transmembrane region" description="Helical" evidence="8">
    <location>
        <begin position="745"/>
        <end position="773"/>
    </location>
</feature>
<keyword evidence="3 8" id="KW-0812">Transmembrane</keyword>
<evidence type="ECO:0000256" key="2">
    <source>
        <dbReference type="ARBA" id="ARBA00007343"/>
    </source>
</evidence>
<dbReference type="InterPro" id="IPR000832">
    <property type="entry name" value="GPCR_2_secretin-like"/>
</dbReference>
<dbReference type="InterPro" id="IPR057244">
    <property type="entry name" value="GAIN_B"/>
</dbReference>
<evidence type="ECO:0000256" key="3">
    <source>
        <dbReference type="ARBA" id="ARBA00022692"/>
    </source>
</evidence>
<dbReference type="GO" id="GO:0005886">
    <property type="term" value="C:plasma membrane"/>
    <property type="evidence" value="ECO:0007669"/>
    <property type="project" value="TreeGrafter"/>
</dbReference>
<dbReference type="FunFam" id="1.20.1070.10:FF:000058">
    <property type="entry name" value="Adhesion G protein-coupled receptor F5"/>
    <property type="match status" value="1"/>
</dbReference>
<evidence type="ECO:0000259" key="10">
    <source>
        <dbReference type="PROSITE" id="PS50221"/>
    </source>
</evidence>
<dbReference type="SUPFAM" id="SSF81321">
    <property type="entry name" value="Family A G protein-coupled receptor-like"/>
    <property type="match status" value="1"/>
</dbReference>
<sequence>MTSVRIVLLLLASAVEISPQCTPVCESYHFSTFPTVIEDGITHSFDLSTNGSWLQPLNSEIHNMSLFTLGCEGIAESICRLYIEGNVDGNFTGNFTCNELHSVRGEKVILALEMESQENGSYSCLMLIESFVFESTSNVSHLSVRRAFGNTCIVVIEGCFPPCCGSTGTITRVTFGQFRYWPDGIEQCYKINISMAEGDAIAIYDDNLLPSVTVRVTGEQNSHINLSLMNSDLDNLQYCFKTCTKTIDIGRDLTTLNYTKGCFSVNVTLVFPKPMDLQTMLTSYRPYFTYCMEKISDNEMHIECVGFNPEDKNFHEKIVLEISHSGDCEADYSLKFGTSETVPCMDKRCQKVESFNIKLCLTLCIDNVAVNDDAVPLCENVAKYSLQSSFLTSDNVTVVLEVLEALANVSGPKHIAAVNSIMNELLSELQKEQNIHLISEETGDALLNALDNVLRDSIANNSAAKVEFAPFLLDNLETVVRVVAMALKQEVFSSSYEYTGKNAIVYASISLISNEGDHLFPNPGENVGMSAVRMKIPMELLCTSALDEEQSDCEAVVGSVITKNLPQFLDEFRSPNEKFVNSLLLSTLIDSSVDFRHRIMQEPIAISFTPTPLNSNFSNETCVFWDPVKKKWSSEGVYTSGSAQQNGETICITTHLTSFAVLVNPKSSETAVEIKALGIVSYIGCAISLACLLASLLIFLALGKKLNKGVLLYIHINFSISLSLALTVFVVGIESATSHHWMCTAIAALLHYLFLSVFCWMLAEGIMLYMLVVRVFGSVAEKWHYLLLLGWGLPLPVVAISLGIRYDDYGTETYCWLSNSKGTFWAFLGPIILIIGINCVILVVTVGSMIRSRRKFLGNKDSKNWRLAITAVKSTFILLPLLGLAWIIGPFTLLNNTGMLSWIFAILNSLQGVFFFILHVLRNDKVYDTIKKCLRCIPATVMEKPYNLRGLSSNITLASAESVATASTSEGISQLDCERVASLPFNIRIYQRKTSEGSATSLGHPTISVFDN</sequence>
<protein>
    <submittedName>
        <fullName evidence="12">Latrophilin-like protein LAT-2</fullName>
    </submittedName>
</protein>
<feature type="chain" id="PRO_5041469172" evidence="9">
    <location>
        <begin position="18"/>
        <end position="1012"/>
    </location>
</feature>
<comment type="caution">
    <text evidence="12">The sequence shown here is derived from an EMBL/GenBank/DDBJ whole genome shotgun (WGS) entry which is preliminary data.</text>
</comment>
<keyword evidence="4 8" id="KW-1133">Transmembrane helix</keyword>
<dbReference type="PANTHER" id="PTHR12011:SF347">
    <property type="entry name" value="FI21270P1-RELATED"/>
    <property type="match status" value="1"/>
</dbReference>
<dbReference type="GO" id="GO:0007166">
    <property type="term" value="P:cell surface receptor signaling pathway"/>
    <property type="evidence" value="ECO:0007669"/>
    <property type="project" value="InterPro"/>
</dbReference>
<feature type="transmembrane region" description="Helical" evidence="8">
    <location>
        <begin position="867"/>
        <end position="888"/>
    </location>
</feature>
<dbReference type="InterPro" id="IPR046338">
    <property type="entry name" value="GAIN_dom_sf"/>
</dbReference>
<evidence type="ECO:0000256" key="6">
    <source>
        <dbReference type="ARBA" id="ARBA00023157"/>
    </source>
</evidence>
<dbReference type="Pfam" id="PF01825">
    <property type="entry name" value="GPS"/>
    <property type="match status" value="1"/>
</dbReference>
<dbReference type="InterPro" id="IPR017981">
    <property type="entry name" value="GPCR_2-like_7TM"/>
</dbReference>
<dbReference type="Pfam" id="PF00002">
    <property type="entry name" value="7tm_2"/>
    <property type="match status" value="1"/>
</dbReference>
<evidence type="ECO:0000256" key="9">
    <source>
        <dbReference type="SAM" id="SignalP"/>
    </source>
</evidence>
<keyword evidence="5 8" id="KW-0472">Membrane</keyword>
<dbReference type="Gene3D" id="2.60.220.50">
    <property type="match status" value="1"/>
</dbReference>
<dbReference type="EMBL" id="CASHTH010003610">
    <property type="protein sequence ID" value="CAI8047113.1"/>
    <property type="molecule type" value="Genomic_DNA"/>
</dbReference>
<keyword evidence="13" id="KW-1185">Reference proteome</keyword>
<feature type="domain" description="G-protein coupled receptors family 2 profile 2" evidence="11">
    <location>
        <begin position="677"/>
        <end position="923"/>
    </location>
</feature>
<dbReference type="PROSITE" id="PS50261">
    <property type="entry name" value="G_PROTEIN_RECEP_F2_4"/>
    <property type="match status" value="1"/>
</dbReference>
<dbReference type="Proteomes" id="UP001174909">
    <property type="component" value="Unassembled WGS sequence"/>
</dbReference>
<evidence type="ECO:0000313" key="13">
    <source>
        <dbReference type="Proteomes" id="UP001174909"/>
    </source>
</evidence>
<dbReference type="InterPro" id="IPR000203">
    <property type="entry name" value="GPS"/>
</dbReference>
<dbReference type="PRINTS" id="PR00249">
    <property type="entry name" value="GPCRSECRETIN"/>
</dbReference>
<feature type="transmembrane region" description="Helical" evidence="8">
    <location>
        <begin position="824"/>
        <end position="846"/>
    </location>
</feature>
<evidence type="ECO:0000256" key="1">
    <source>
        <dbReference type="ARBA" id="ARBA00004141"/>
    </source>
</evidence>
<name>A0AA35TFP7_GEOBA</name>
<accession>A0AA35TFP7</accession>
<feature type="transmembrane region" description="Helical" evidence="8">
    <location>
        <begin position="900"/>
        <end position="921"/>
    </location>
</feature>
<dbReference type="AlphaFoldDB" id="A0AA35TFP7"/>
<evidence type="ECO:0000256" key="4">
    <source>
        <dbReference type="ARBA" id="ARBA00022989"/>
    </source>
</evidence>
<dbReference type="Gene3D" id="1.20.1070.10">
    <property type="entry name" value="Rhodopsin 7-helix transmembrane proteins"/>
    <property type="match status" value="1"/>
</dbReference>
<keyword evidence="6" id="KW-1015">Disulfide bond</keyword>
<evidence type="ECO:0000256" key="7">
    <source>
        <dbReference type="ARBA" id="ARBA00023180"/>
    </source>
</evidence>
<dbReference type="GO" id="GO:0004930">
    <property type="term" value="F:G protein-coupled receptor activity"/>
    <property type="evidence" value="ECO:0007669"/>
    <property type="project" value="InterPro"/>
</dbReference>
<evidence type="ECO:0000256" key="5">
    <source>
        <dbReference type="ARBA" id="ARBA00023136"/>
    </source>
</evidence>
<reference evidence="12" key="1">
    <citation type="submission" date="2023-03" db="EMBL/GenBank/DDBJ databases">
        <authorList>
            <person name="Steffen K."/>
            <person name="Cardenas P."/>
        </authorList>
    </citation>
    <scope>NUCLEOTIDE SEQUENCE</scope>
</reference>
<dbReference type="PROSITE" id="PS50221">
    <property type="entry name" value="GAIN_B"/>
    <property type="match status" value="1"/>
</dbReference>
<organism evidence="12 13">
    <name type="scientific">Geodia barretti</name>
    <name type="common">Barrett's horny sponge</name>
    <dbReference type="NCBI Taxonomy" id="519541"/>
    <lineage>
        <taxon>Eukaryota</taxon>
        <taxon>Metazoa</taxon>
        <taxon>Porifera</taxon>
        <taxon>Demospongiae</taxon>
        <taxon>Heteroscleromorpha</taxon>
        <taxon>Tetractinellida</taxon>
        <taxon>Astrophorina</taxon>
        <taxon>Geodiidae</taxon>
        <taxon>Geodia</taxon>
    </lineage>
</organism>
<evidence type="ECO:0000259" key="11">
    <source>
        <dbReference type="PROSITE" id="PS50261"/>
    </source>
</evidence>
<keyword evidence="9" id="KW-0732">Signal</keyword>